<proteinExistence type="predicted"/>
<comment type="catalytic activity">
    <reaction evidence="1">
        <text>a diacylglycerol + H2O = a monoacylglycerol + a fatty acid + H(+)</text>
        <dbReference type="Rhea" id="RHEA:32731"/>
        <dbReference type="ChEBI" id="CHEBI:15377"/>
        <dbReference type="ChEBI" id="CHEBI:15378"/>
        <dbReference type="ChEBI" id="CHEBI:17408"/>
        <dbReference type="ChEBI" id="CHEBI:18035"/>
        <dbReference type="ChEBI" id="CHEBI:28868"/>
    </reaction>
</comment>
<keyword evidence="4" id="KW-0732">Signal</keyword>
<dbReference type="InterPro" id="IPR029058">
    <property type="entry name" value="AB_hydrolase_fold"/>
</dbReference>
<feature type="region of interest" description="Disordered" evidence="3">
    <location>
        <begin position="199"/>
        <end position="234"/>
    </location>
</feature>
<dbReference type="SUPFAM" id="SSF53474">
    <property type="entry name" value="alpha/beta-Hydrolases"/>
    <property type="match status" value="1"/>
</dbReference>
<evidence type="ECO:0000256" key="3">
    <source>
        <dbReference type="SAM" id="MobiDB-lite"/>
    </source>
</evidence>
<sequence length="515" mass="56821">MAKSMLLKLLASLCTAAAVVHSAAVGSEEFGIEDHINALSKRGPKDIYMKDPGVYPGGSKENYKKGWTELPPIEGAKIDNETFTVGKQGATIMTYVTKDYDPKKIKRVVVQIHGEYRDAWNQWMYANMSGTNASKLSDFSMDEVVIVAPMFLSVTDYRAYPHDSNNISTTKTLIWDENTWGDTLDAIYPAFNEKGDMDNPTYKFQTSGAKNEKSKSEKKEKRTASSNSSPTAPAKRELIGISEHDAASKGPQINSLDVLDAYVDYFTDKSRFPNLNIMVIAGFSMGGQTVNRYITFRPDTSKDSMINYWISSPGSFLYLNDSRPAPNKKCKGFNEYKYGLDGALPDYVSRSAKQNTPDIIRERYLSRKTFYFVGTEDNNSGDKSCEAKVQGKDHVDRMDNWIAKVLPYLPNNPRPGQIPPLIAYGKIVGVPHLASGVILSSAGMQTLFLEDFNGRDKNAKGPAPIQSGGQRVVTPDDDLQTTINGKPKNNALSSSSPQMMLVLITALSIVVGLLV</sequence>
<feature type="compositionally biased region" description="Basic and acidic residues" evidence="3">
    <location>
        <begin position="210"/>
        <end position="223"/>
    </location>
</feature>
<protein>
    <submittedName>
        <fullName evidence="5">Uncharacterized protein</fullName>
    </submittedName>
</protein>
<organism evidence="5 6">
    <name type="scientific">Malassezia obtusa</name>
    <dbReference type="NCBI Taxonomy" id="76774"/>
    <lineage>
        <taxon>Eukaryota</taxon>
        <taxon>Fungi</taxon>
        <taxon>Dikarya</taxon>
        <taxon>Basidiomycota</taxon>
        <taxon>Ustilaginomycotina</taxon>
        <taxon>Malasseziomycetes</taxon>
        <taxon>Malasseziales</taxon>
        <taxon>Malasseziaceae</taxon>
        <taxon>Malassezia</taxon>
    </lineage>
</organism>
<dbReference type="EMBL" id="CP119935">
    <property type="protein sequence ID" value="WFD02509.1"/>
    <property type="molecule type" value="Genomic_DNA"/>
</dbReference>
<gene>
    <name evidence="5" type="ORF">MOBT1_001192</name>
</gene>
<evidence type="ECO:0000313" key="6">
    <source>
        <dbReference type="Proteomes" id="UP001214603"/>
    </source>
</evidence>
<comment type="catalytic activity">
    <reaction evidence="2">
        <text>a monoacylglycerol + H2O = glycerol + a fatty acid + H(+)</text>
        <dbReference type="Rhea" id="RHEA:15245"/>
        <dbReference type="ChEBI" id="CHEBI:15377"/>
        <dbReference type="ChEBI" id="CHEBI:15378"/>
        <dbReference type="ChEBI" id="CHEBI:17408"/>
        <dbReference type="ChEBI" id="CHEBI:17754"/>
        <dbReference type="ChEBI" id="CHEBI:28868"/>
    </reaction>
</comment>
<name>A0AAF0ISU4_9BASI</name>
<feature type="signal peptide" evidence="4">
    <location>
        <begin position="1"/>
        <end position="22"/>
    </location>
</feature>
<feature type="compositionally biased region" description="Low complexity" evidence="3">
    <location>
        <begin position="224"/>
        <end position="233"/>
    </location>
</feature>
<dbReference type="Gene3D" id="3.40.50.1820">
    <property type="entry name" value="alpha/beta hydrolase"/>
    <property type="match status" value="1"/>
</dbReference>
<evidence type="ECO:0000256" key="4">
    <source>
        <dbReference type="SAM" id="SignalP"/>
    </source>
</evidence>
<evidence type="ECO:0000256" key="1">
    <source>
        <dbReference type="ARBA" id="ARBA00047591"/>
    </source>
</evidence>
<accession>A0AAF0ISU4</accession>
<feature type="chain" id="PRO_5042185260" evidence="4">
    <location>
        <begin position="23"/>
        <end position="515"/>
    </location>
</feature>
<dbReference type="PANTHER" id="PTHR35560">
    <property type="entry name" value="BLL0132 PROTEIN"/>
    <property type="match status" value="1"/>
</dbReference>
<evidence type="ECO:0000313" key="5">
    <source>
        <dbReference type="EMBL" id="WFD02509.1"/>
    </source>
</evidence>
<keyword evidence="6" id="KW-1185">Reference proteome</keyword>
<dbReference type="Proteomes" id="UP001214603">
    <property type="component" value="Chromosome 2"/>
</dbReference>
<dbReference type="AlphaFoldDB" id="A0AAF0ISU4"/>
<evidence type="ECO:0000256" key="2">
    <source>
        <dbReference type="ARBA" id="ARBA00048461"/>
    </source>
</evidence>
<dbReference type="PANTHER" id="PTHR35560:SF3">
    <property type="entry name" value="PEPTIDASE S9 PROLYL OLIGOPEPTIDASE CATALYTIC DOMAIN-CONTAINING PROTEIN"/>
    <property type="match status" value="1"/>
</dbReference>
<reference evidence="5" key="1">
    <citation type="submission" date="2023-03" db="EMBL/GenBank/DDBJ databases">
        <title>Mating type loci evolution in Malassezia.</title>
        <authorList>
            <person name="Coelho M.A."/>
        </authorList>
    </citation>
    <scope>NUCLEOTIDE SEQUENCE</scope>
    <source>
        <strain evidence="5">CBS 7876</strain>
    </source>
</reference>